<dbReference type="Proteomes" id="UP001165083">
    <property type="component" value="Unassembled WGS sequence"/>
</dbReference>
<evidence type="ECO:0000313" key="3">
    <source>
        <dbReference type="Proteomes" id="UP001165083"/>
    </source>
</evidence>
<protein>
    <submittedName>
        <fullName evidence="2">Unnamed protein product</fullName>
    </submittedName>
</protein>
<dbReference type="EMBL" id="BSXW01000631">
    <property type="protein sequence ID" value="GMF26840.1"/>
    <property type="molecule type" value="Genomic_DNA"/>
</dbReference>
<organism evidence="2 3">
    <name type="scientific">Phytophthora lilii</name>
    <dbReference type="NCBI Taxonomy" id="2077276"/>
    <lineage>
        <taxon>Eukaryota</taxon>
        <taxon>Sar</taxon>
        <taxon>Stramenopiles</taxon>
        <taxon>Oomycota</taxon>
        <taxon>Peronosporomycetes</taxon>
        <taxon>Peronosporales</taxon>
        <taxon>Peronosporaceae</taxon>
        <taxon>Phytophthora</taxon>
    </lineage>
</organism>
<evidence type="ECO:0000256" key="1">
    <source>
        <dbReference type="SAM" id="MobiDB-lite"/>
    </source>
</evidence>
<comment type="caution">
    <text evidence="2">The sequence shown here is derived from an EMBL/GenBank/DDBJ whole genome shotgun (WGS) entry which is preliminary data.</text>
</comment>
<name>A0A9W6WTN1_9STRA</name>
<accession>A0A9W6WTN1</accession>
<evidence type="ECO:0000313" key="2">
    <source>
        <dbReference type="EMBL" id="GMF26840.1"/>
    </source>
</evidence>
<dbReference type="AlphaFoldDB" id="A0A9W6WTN1"/>
<proteinExistence type="predicted"/>
<feature type="region of interest" description="Disordered" evidence="1">
    <location>
        <begin position="152"/>
        <end position="192"/>
    </location>
</feature>
<reference evidence="2" key="1">
    <citation type="submission" date="2023-04" db="EMBL/GenBank/DDBJ databases">
        <title>Phytophthora lilii NBRC 32176.</title>
        <authorList>
            <person name="Ichikawa N."/>
            <person name="Sato H."/>
            <person name="Tonouchi N."/>
        </authorList>
    </citation>
    <scope>NUCLEOTIDE SEQUENCE</scope>
    <source>
        <strain evidence="2">NBRC 32176</strain>
    </source>
</reference>
<gene>
    <name evidence="2" type="ORF">Plil01_001119600</name>
</gene>
<sequence length="225" mass="25182">MIDYKTSVCAPVVFESGLTPITAGGENGSMRLYLWESLNFQVVILSGPFGWCGSSSGTSPKGFGRCTRLKLKVVCTFRSTSFQRSADKAVFNTKSTAPALSLFVLKYKEYSPSLVKVPTRLWDRLRFFSRVKWSATLVPKKGFCEATRQQTKMKMGPMLTRKSEQNSSSQRNLRRSELRHQQSQSREGWRQWPRGGCRRGALLAVTRAGCRTGRGHVGSGKQIAK</sequence>
<keyword evidence="3" id="KW-1185">Reference proteome</keyword>